<gene>
    <name evidence="1" type="ORF">DIABBA_LOCUS1152</name>
</gene>
<dbReference type="Proteomes" id="UP001153709">
    <property type="component" value="Chromosome 1"/>
</dbReference>
<dbReference type="AlphaFoldDB" id="A0A9N9SSL0"/>
<reference evidence="1" key="1">
    <citation type="submission" date="2022-01" db="EMBL/GenBank/DDBJ databases">
        <authorList>
            <person name="King R."/>
        </authorList>
    </citation>
    <scope>NUCLEOTIDE SEQUENCE</scope>
</reference>
<accession>A0A9N9SSL0</accession>
<proteinExistence type="predicted"/>
<dbReference type="OrthoDB" id="6777760at2759"/>
<dbReference type="EMBL" id="OU898276">
    <property type="protein sequence ID" value="CAG9827115.1"/>
    <property type="molecule type" value="Genomic_DNA"/>
</dbReference>
<evidence type="ECO:0000313" key="2">
    <source>
        <dbReference type="Proteomes" id="UP001153709"/>
    </source>
</evidence>
<evidence type="ECO:0000313" key="1">
    <source>
        <dbReference type="EMBL" id="CAG9827115.1"/>
    </source>
</evidence>
<protein>
    <submittedName>
        <fullName evidence="1">Uncharacterized protein</fullName>
    </submittedName>
</protein>
<name>A0A9N9SSL0_DIABA</name>
<keyword evidence="2" id="KW-1185">Reference proteome</keyword>
<sequence length="139" mass="16125">MAFGKSCYTPTIAEIFLMFAHASVTLDLEISHRFLEIGHTQNENDSMHAVIEVAKKRHSNIYTPNQWIILIKMAKVTPLQYRVKGMSQEDCFSFKPVVQKQNWKSTNTAEVVKISKISENHFDPKNPYKVYFTYSFSEN</sequence>
<organism evidence="1 2">
    <name type="scientific">Diabrotica balteata</name>
    <name type="common">Banded cucumber beetle</name>
    <dbReference type="NCBI Taxonomy" id="107213"/>
    <lineage>
        <taxon>Eukaryota</taxon>
        <taxon>Metazoa</taxon>
        <taxon>Ecdysozoa</taxon>
        <taxon>Arthropoda</taxon>
        <taxon>Hexapoda</taxon>
        <taxon>Insecta</taxon>
        <taxon>Pterygota</taxon>
        <taxon>Neoptera</taxon>
        <taxon>Endopterygota</taxon>
        <taxon>Coleoptera</taxon>
        <taxon>Polyphaga</taxon>
        <taxon>Cucujiformia</taxon>
        <taxon>Chrysomeloidea</taxon>
        <taxon>Chrysomelidae</taxon>
        <taxon>Galerucinae</taxon>
        <taxon>Diabroticina</taxon>
        <taxon>Diabroticites</taxon>
        <taxon>Diabrotica</taxon>
    </lineage>
</organism>